<accession>A0A0A9CCV7</accession>
<organism evidence="1">
    <name type="scientific">Arundo donax</name>
    <name type="common">Giant reed</name>
    <name type="synonym">Donax arundinaceus</name>
    <dbReference type="NCBI Taxonomy" id="35708"/>
    <lineage>
        <taxon>Eukaryota</taxon>
        <taxon>Viridiplantae</taxon>
        <taxon>Streptophyta</taxon>
        <taxon>Embryophyta</taxon>
        <taxon>Tracheophyta</taxon>
        <taxon>Spermatophyta</taxon>
        <taxon>Magnoliopsida</taxon>
        <taxon>Liliopsida</taxon>
        <taxon>Poales</taxon>
        <taxon>Poaceae</taxon>
        <taxon>PACMAD clade</taxon>
        <taxon>Arundinoideae</taxon>
        <taxon>Arundineae</taxon>
        <taxon>Arundo</taxon>
    </lineage>
</organism>
<dbReference type="AlphaFoldDB" id="A0A0A9CCV7"/>
<reference evidence="1" key="1">
    <citation type="submission" date="2014-09" db="EMBL/GenBank/DDBJ databases">
        <authorList>
            <person name="Magalhaes I.L.F."/>
            <person name="Oliveira U."/>
            <person name="Santos F.R."/>
            <person name="Vidigal T.H.D.A."/>
            <person name="Brescovit A.D."/>
            <person name="Santos A.J."/>
        </authorList>
    </citation>
    <scope>NUCLEOTIDE SEQUENCE</scope>
    <source>
        <tissue evidence="1">Shoot tissue taken approximately 20 cm above the soil surface</tissue>
    </source>
</reference>
<sequence length="32" mass="3513">MLITSGCELLTSQHFSNSDNRSLSDLKDIMVG</sequence>
<name>A0A0A9CCV7_ARUDO</name>
<evidence type="ECO:0000313" key="1">
    <source>
        <dbReference type="EMBL" id="JAD74109.1"/>
    </source>
</evidence>
<reference evidence="1" key="2">
    <citation type="journal article" date="2015" name="Data Brief">
        <title>Shoot transcriptome of the giant reed, Arundo donax.</title>
        <authorList>
            <person name="Barrero R.A."/>
            <person name="Guerrero F.D."/>
            <person name="Moolhuijzen P."/>
            <person name="Goolsby J.A."/>
            <person name="Tidwell J."/>
            <person name="Bellgard S.E."/>
            <person name="Bellgard M.I."/>
        </authorList>
    </citation>
    <scope>NUCLEOTIDE SEQUENCE</scope>
    <source>
        <tissue evidence="1">Shoot tissue taken approximately 20 cm above the soil surface</tissue>
    </source>
</reference>
<dbReference type="EMBL" id="GBRH01223786">
    <property type="protein sequence ID" value="JAD74109.1"/>
    <property type="molecule type" value="Transcribed_RNA"/>
</dbReference>
<protein>
    <submittedName>
        <fullName evidence="1">Uncharacterized protein</fullName>
    </submittedName>
</protein>
<proteinExistence type="predicted"/>